<evidence type="ECO:0000256" key="6">
    <source>
        <dbReference type="ARBA" id="ARBA00024998"/>
    </source>
</evidence>
<evidence type="ECO:0000313" key="11">
    <source>
        <dbReference type="EMBL" id="OGC55166.1"/>
    </source>
</evidence>
<comment type="function">
    <text evidence="6 8">Binds the lower part of the 30S subunit head. Binds mRNA in the 70S ribosome, positioning it for translation.</text>
</comment>
<comment type="similarity">
    <text evidence="1 8 9">Belongs to the universal ribosomal protein uS3 family.</text>
</comment>
<evidence type="ECO:0000256" key="5">
    <source>
        <dbReference type="ARBA" id="ARBA00023274"/>
    </source>
</evidence>
<dbReference type="HAMAP" id="MF_01309_B">
    <property type="entry name" value="Ribosomal_uS3_B"/>
    <property type="match status" value="1"/>
</dbReference>
<dbReference type="GO" id="GO:0003735">
    <property type="term" value="F:structural constituent of ribosome"/>
    <property type="evidence" value="ECO:0007669"/>
    <property type="project" value="InterPro"/>
</dbReference>
<keyword evidence="5 8" id="KW-0687">Ribonucleoprotein</keyword>
<evidence type="ECO:0000256" key="3">
    <source>
        <dbReference type="ARBA" id="ARBA00022884"/>
    </source>
</evidence>
<keyword evidence="2 8" id="KW-0699">rRNA-binding</keyword>
<dbReference type="FunFam" id="3.30.300.20:FF:000001">
    <property type="entry name" value="30S ribosomal protein S3"/>
    <property type="match status" value="1"/>
</dbReference>
<reference evidence="11 12" key="1">
    <citation type="journal article" date="2016" name="Nat. Commun.">
        <title>Thousands of microbial genomes shed light on interconnected biogeochemical processes in an aquifer system.</title>
        <authorList>
            <person name="Anantharaman K."/>
            <person name="Brown C.T."/>
            <person name="Hug L.A."/>
            <person name="Sharon I."/>
            <person name="Castelle C.J."/>
            <person name="Probst A.J."/>
            <person name="Thomas B.C."/>
            <person name="Singh A."/>
            <person name="Wilkins M.J."/>
            <person name="Karaoz U."/>
            <person name="Brodie E.L."/>
            <person name="Williams K.H."/>
            <person name="Hubbard S.S."/>
            <person name="Banfield J.F."/>
        </authorList>
    </citation>
    <scope>NUCLEOTIDE SEQUENCE [LARGE SCALE GENOMIC DNA]</scope>
</reference>
<evidence type="ECO:0000313" key="12">
    <source>
        <dbReference type="Proteomes" id="UP000176504"/>
    </source>
</evidence>
<dbReference type="EMBL" id="MEVI01000003">
    <property type="protein sequence ID" value="OGC55166.1"/>
    <property type="molecule type" value="Genomic_DNA"/>
</dbReference>
<feature type="domain" description="KH type-2" evidence="10">
    <location>
        <begin position="39"/>
        <end position="108"/>
    </location>
</feature>
<evidence type="ECO:0000259" key="10">
    <source>
        <dbReference type="PROSITE" id="PS50823"/>
    </source>
</evidence>
<dbReference type="SUPFAM" id="SSF54814">
    <property type="entry name" value="Prokaryotic type KH domain (KH-domain type II)"/>
    <property type="match status" value="1"/>
</dbReference>
<dbReference type="GO" id="GO:0022627">
    <property type="term" value="C:cytosolic small ribosomal subunit"/>
    <property type="evidence" value="ECO:0007669"/>
    <property type="project" value="TreeGrafter"/>
</dbReference>
<gene>
    <name evidence="8" type="primary">rpsC</name>
    <name evidence="11" type="ORF">A3A78_04290</name>
</gene>
<dbReference type="Gene3D" id="3.30.300.20">
    <property type="match status" value="1"/>
</dbReference>
<evidence type="ECO:0000256" key="2">
    <source>
        <dbReference type="ARBA" id="ARBA00022730"/>
    </source>
</evidence>
<dbReference type="InterPro" id="IPR004044">
    <property type="entry name" value="KH_dom_type_2"/>
</dbReference>
<dbReference type="Pfam" id="PF00189">
    <property type="entry name" value="Ribosomal_S3_C"/>
    <property type="match status" value="1"/>
</dbReference>
<dbReference type="PANTHER" id="PTHR11760">
    <property type="entry name" value="30S/40S RIBOSOMAL PROTEIN S3"/>
    <property type="match status" value="1"/>
</dbReference>
<dbReference type="InterPro" id="IPR057258">
    <property type="entry name" value="Ribosomal_uS3"/>
</dbReference>
<accession>A0A1F4VD28</accession>
<evidence type="ECO:0000256" key="8">
    <source>
        <dbReference type="HAMAP-Rule" id="MF_01309"/>
    </source>
</evidence>
<dbReference type="InterPro" id="IPR015946">
    <property type="entry name" value="KH_dom-like_a/b"/>
</dbReference>
<dbReference type="PROSITE" id="PS50823">
    <property type="entry name" value="KH_TYPE_2"/>
    <property type="match status" value="1"/>
</dbReference>
<dbReference type="Proteomes" id="UP000176504">
    <property type="component" value="Unassembled WGS sequence"/>
</dbReference>
<evidence type="ECO:0000256" key="4">
    <source>
        <dbReference type="ARBA" id="ARBA00022980"/>
    </source>
</evidence>
<dbReference type="InterPro" id="IPR001351">
    <property type="entry name" value="Ribosomal_uS3_C"/>
</dbReference>
<dbReference type="AlphaFoldDB" id="A0A1F4VD28"/>
<evidence type="ECO:0000256" key="9">
    <source>
        <dbReference type="RuleBase" id="RU003624"/>
    </source>
</evidence>
<dbReference type="InterPro" id="IPR036419">
    <property type="entry name" value="Ribosomal_S3_C_sf"/>
</dbReference>
<dbReference type="PROSITE" id="PS00548">
    <property type="entry name" value="RIBOSOMAL_S3"/>
    <property type="match status" value="1"/>
</dbReference>
<evidence type="ECO:0000256" key="1">
    <source>
        <dbReference type="ARBA" id="ARBA00010761"/>
    </source>
</evidence>
<protein>
    <recommendedName>
        <fullName evidence="7 8">Small ribosomal subunit protein uS3</fullName>
    </recommendedName>
</protein>
<evidence type="ECO:0000256" key="7">
    <source>
        <dbReference type="ARBA" id="ARBA00035257"/>
    </source>
</evidence>
<dbReference type="GO" id="GO:0003729">
    <property type="term" value="F:mRNA binding"/>
    <property type="evidence" value="ECO:0007669"/>
    <property type="project" value="UniProtKB-UniRule"/>
</dbReference>
<dbReference type="Gene3D" id="3.30.1140.32">
    <property type="entry name" value="Ribosomal protein S3, C-terminal domain"/>
    <property type="match status" value="1"/>
</dbReference>
<dbReference type="PANTHER" id="PTHR11760:SF19">
    <property type="entry name" value="SMALL RIBOSOMAL SUBUNIT PROTEIN US3C"/>
    <property type="match status" value="1"/>
</dbReference>
<sequence>MGHKINPIGLRIGISKDWKSRWFSDKKLYGKTLLEDFYIRKYLKQKLRPAGLKSIEIERSVNEINITVQVSRPGIVIGRGGSGAEIIKDELKKLTSSKISSFSVEDVKLPELEAPIVADNIASQIERRIPYKRAVRMAMEASMNKGAKGIKVRCAGLLSGANTIGRSDTMLLGSIPSQTLRADVDFAAVDAKTLYGIVGVKVWIYRGETKI</sequence>
<comment type="subunit">
    <text evidence="8">Part of the 30S ribosomal subunit. Forms a tight complex with proteins S10 and S14.</text>
</comment>
<dbReference type="NCBIfam" id="TIGR01009">
    <property type="entry name" value="rpsC_bact"/>
    <property type="match status" value="1"/>
</dbReference>
<name>A0A1F4VD28_UNCKA</name>
<dbReference type="GO" id="GO:0019843">
    <property type="term" value="F:rRNA binding"/>
    <property type="evidence" value="ECO:0007669"/>
    <property type="project" value="UniProtKB-UniRule"/>
</dbReference>
<dbReference type="InterPro" id="IPR018280">
    <property type="entry name" value="Ribosomal_uS3_CS"/>
</dbReference>
<keyword evidence="3 8" id="KW-0694">RNA-binding</keyword>
<comment type="caution">
    <text evidence="11">The sequence shown here is derived from an EMBL/GenBank/DDBJ whole genome shotgun (WGS) entry which is preliminary data.</text>
</comment>
<keyword evidence="4 8" id="KW-0689">Ribosomal protein</keyword>
<organism evidence="11 12">
    <name type="scientific">candidate division WWE3 bacterium RIFCSPLOWO2_01_FULL_41_18</name>
    <dbReference type="NCBI Taxonomy" id="1802625"/>
    <lineage>
        <taxon>Bacteria</taxon>
        <taxon>Katanobacteria</taxon>
    </lineage>
</organism>
<dbReference type="InterPro" id="IPR005704">
    <property type="entry name" value="Ribosomal_uS3_bac-typ"/>
</dbReference>
<dbReference type="CDD" id="cd02412">
    <property type="entry name" value="KH-II_30S_S3"/>
    <property type="match status" value="1"/>
</dbReference>
<dbReference type="GO" id="GO:0006412">
    <property type="term" value="P:translation"/>
    <property type="evidence" value="ECO:0007669"/>
    <property type="project" value="UniProtKB-UniRule"/>
</dbReference>
<dbReference type="InterPro" id="IPR009019">
    <property type="entry name" value="KH_sf_prok-type"/>
</dbReference>
<dbReference type="Pfam" id="PF07650">
    <property type="entry name" value="KH_2"/>
    <property type="match status" value="1"/>
</dbReference>
<proteinExistence type="inferred from homology"/>
<dbReference type="SUPFAM" id="SSF54821">
    <property type="entry name" value="Ribosomal protein S3 C-terminal domain"/>
    <property type="match status" value="1"/>
</dbReference>